<feature type="non-terminal residue" evidence="1">
    <location>
        <position position="1"/>
    </location>
</feature>
<protein>
    <submittedName>
        <fullName evidence="1">Uncharacterized protein</fullName>
    </submittedName>
</protein>
<name>A0A392VGY0_9FABA</name>
<evidence type="ECO:0000313" key="1">
    <source>
        <dbReference type="EMBL" id="MCI86211.1"/>
    </source>
</evidence>
<reference evidence="1 2" key="1">
    <citation type="journal article" date="2018" name="Front. Plant Sci.">
        <title>Red Clover (Trifolium pratense) and Zigzag Clover (T. medium) - A Picture of Genomic Similarities and Differences.</title>
        <authorList>
            <person name="Dluhosova J."/>
            <person name="Istvanek J."/>
            <person name="Nedelnik J."/>
            <person name="Repkova J."/>
        </authorList>
    </citation>
    <scope>NUCLEOTIDE SEQUENCE [LARGE SCALE GENOMIC DNA]</scope>
    <source>
        <strain evidence="2">cv. 10/8</strain>
        <tissue evidence="1">Leaf</tissue>
    </source>
</reference>
<evidence type="ECO:0000313" key="2">
    <source>
        <dbReference type="Proteomes" id="UP000265520"/>
    </source>
</evidence>
<dbReference type="AlphaFoldDB" id="A0A392VGY0"/>
<accession>A0A392VGY0</accession>
<keyword evidence="2" id="KW-1185">Reference proteome</keyword>
<proteinExistence type="predicted"/>
<dbReference type="Proteomes" id="UP000265520">
    <property type="component" value="Unassembled WGS sequence"/>
</dbReference>
<organism evidence="1 2">
    <name type="scientific">Trifolium medium</name>
    <dbReference type="NCBI Taxonomy" id="97028"/>
    <lineage>
        <taxon>Eukaryota</taxon>
        <taxon>Viridiplantae</taxon>
        <taxon>Streptophyta</taxon>
        <taxon>Embryophyta</taxon>
        <taxon>Tracheophyta</taxon>
        <taxon>Spermatophyta</taxon>
        <taxon>Magnoliopsida</taxon>
        <taxon>eudicotyledons</taxon>
        <taxon>Gunneridae</taxon>
        <taxon>Pentapetalae</taxon>
        <taxon>rosids</taxon>
        <taxon>fabids</taxon>
        <taxon>Fabales</taxon>
        <taxon>Fabaceae</taxon>
        <taxon>Papilionoideae</taxon>
        <taxon>50 kb inversion clade</taxon>
        <taxon>NPAAA clade</taxon>
        <taxon>Hologalegina</taxon>
        <taxon>IRL clade</taxon>
        <taxon>Trifolieae</taxon>
        <taxon>Trifolium</taxon>
    </lineage>
</organism>
<dbReference type="EMBL" id="LXQA011134268">
    <property type="protein sequence ID" value="MCI86211.1"/>
    <property type="molecule type" value="Genomic_DNA"/>
</dbReference>
<comment type="caution">
    <text evidence="1">The sequence shown here is derived from an EMBL/GenBank/DDBJ whole genome shotgun (WGS) entry which is preliminary data.</text>
</comment>
<sequence length="56" mass="6066">RAPNNSYSAAFQGEAEHAPPLYFLSFLQFKPNPPGSANPSTAACFPPFCNSCFVQK</sequence>